<evidence type="ECO:0000313" key="3">
    <source>
        <dbReference type="Proteomes" id="UP000288805"/>
    </source>
</evidence>
<evidence type="ECO:0000313" key="2">
    <source>
        <dbReference type="EMBL" id="RVW73768.1"/>
    </source>
</evidence>
<gene>
    <name evidence="2" type="ORF">CK203_057621</name>
</gene>
<evidence type="ECO:0000256" key="1">
    <source>
        <dbReference type="SAM" id="MobiDB-lite"/>
    </source>
</evidence>
<protein>
    <submittedName>
        <fullName evidence="2">Uncharacterized protein</fullName>
    </submittedName>
</protein>
<accession>A0A438GNL6</accession>
<organism evidence="2 3">
    <name type="scientific">Vitis vinifera</name>
    <name type="common">Grape</name>
    <dbReference type="NCBI Taxonomy" id="29760"/>
    <lineage>
        <taxon>Eukaryota</taxon>
        <taxon>Viridiplantae</taxon>
        <taxon>Streptophyta</taxon>
        <taxon>Embryophyta</taxon>
        <taxon>Tracheophyta</taxon>
        <taxon>Spermatophyta</taxon>
        <taxon>Magnoliopsida</taxon>
        <taxon>eudicotyledons</taxon>
        <taxon>Gunneridae</taxon>
        <taxon>Pentapetalae</taxon>
        <taxon>rosids</taxon>
        <taxon>Vitales</taxon>
        <taxon>Vitaceae</taxon>
        <taxon>Viteae</taxon>
        <taxon>Vitis</taxon>
    </lineage>
</organism>
<feature type="region of interest" description="Disordered" evidence="1">
    <location>
        <begin position="28"/>
        <end position="50"/>
    </location>
</feature>
<dbReference type="Proteomes" id="UP000288805">
    <property type="component" value="Unassembled WGS sequence"/>
</dbReference>
<dbReference type="EMBL" id="QGNW01000384">
    <property type="protein sequence ID" value="RVW73768.1"/>
    <property type="molecule type" value="Genomic_DNA"/>
</dbReference>
<sequence>MGFPQTNIGSLVQALYGIEEGISRGLWADSSLSDSKGKKSGSGPRPSDVGTICMISHKSPCRPPTQRQFSDTSYKMIQHDQYRPTIPIKLVGPAYLHPSPQPVYATQAFQKPPMQFHQYRAPPPPRPTRQFTQLGMSLSRAFQRLVEEGLIAPLPPRLPPQPTLPGFRIDLHWFGDLGRPAVTKNPLPSHDTRVVLPLPGGIHLIEHTEGDAPRPFRLALDKTPRRPLVPLGYLQHALPLTPFILFPEGYGSTHRDVQIVTWSWRVAHPPPIDTPFSGHQVLSVLLDNGSALNICHLVIAIALGFSPSDFGPYTQTDRAYEGTQRIVIGYTSTEEDARYMARLHKDRVQIMHPTWRGSLIFQRLLRFKTSNGPWGDAFRHQDP</sequence>
<proteinExistence type="predicted"/>
<name>A0A438GNL6_VITVI</name>
<comment type="caution">
    <text evidence="2">The sequence shown here is derived from an EMBL/GenBank/DDBJ whole genome shotgun (WGS) entry which is preliminary data.</text>
</comment>
<dbReference type="AlphaFoldDB" id="A0A438GNL6"/>
<reference evidence="2 3" key="1">
    <citation type="journal article" date="2018" name="PLoS Genet.">
        <title>Population sequencing reveals clonal diversity and ancestral inbreeding in the grapevine cultivar Chardonnay.</title>
        <authorList>
            <person name="Roach M.J."/>
            <person name="Johnson D.L."/>
            <person name="Bohlmann J."/>
            <person name="van Vuuren H.J."/>
            <person name="Jones S.J."/>
            <person name="Pretorius I.S."/>
            <person name="Schmidt S.A."/>
            <person name="Borneman A.R."/>
        </authorList>
    </citation>
    <scope>NUCLEOTIDE SEQUENCE [LARGE SCALE GENOMIC DNA]</scope>
    <source>
        <strain evidence="3">cv. Chardonnay</strain>
        <tissue evidence="2">Leaf</tissue>
    </source>
</reference>